<dbReference type="Proteomes" id="UP000829999">
    <property type="component" value="Chromosome 12"/>
</dbReference>
<dbReference type="Gene3D" id="1.25.10.10">
    <property type="entry name" value="Leucine-rich Repeat Variant"/>
    <property type="match status" value="1"/>
</dbReference>
<evidence type="ECO:0000313" key="2">
    <source>
        <dbReference type="Proteomes" id="UP000829999"/>
    </source>
</evidence>
<dbReference type="SUPFAM" id="SSF48371">
    <property type="entry name" value="ARM repeat"/>
    <property type="match status" value="1"/>
</dbReference>
<dbReference type="InterPro" id="IPR016024">
    <property type="entry name" value="ARM-type_fold"/>
</dbReference>
<reference evidence="1" key="1">
    <citation type="submission" date="2016-07" db="EMBL/GenBank/DDBJ databases">
        <authorList>
            <person name="Bretaudeau A."/>
        </authorList>
    </citation>
    <scope>NUCLEOTIDE SEQUENCE</scope>
    <source>
        <strain evidence="1">Rice</strain>
        <tissue evidence="1">Whole body</tissue>
    </source>
</reference>
<dbReference type="PANTHER" id="PTHR15599">
    <property type="entry name" value="RTDR1"/>
    <property type="match status" value="1"/>
</dbReference>
<dbReference type="OrthoDB" id="409644at2759"/>
<protein>
    <submittedName>
        <fullName evidence="1">SFRICE_005628</fullName>
    </submittedName>
    <submittedName>
        <fullName evidence="3">Uncharacterized protein LOC118262273</fullName>
    </submittedName>
</protein>
<dbReference type="InterPro" id="IPR011989">
    <property type="entry name" value="ARM-like"/>
</dbReference>
<name>A0A2H1W6H3_SPOFR</name>
<dbReference type="GeneID" id="118262273"/>
<sequence length="442" mass="51228">MMSANKNSYLQLQTCVNPTLVNKAVRRAMRKTQFDPHDETPAAQRMTSMQPSLYGPCTDITRAALGFERLGLRHINRDINSEDNFVKLRAIHSLMDQVKMSENAMFLVSLNVTNKLIDLLPDKDPVVREKVCLILTMLGTYYQARARIMAKPIVIDHLMYLFMRDRKEIRYAAANCLQTLARSEAETIIRNDKLVENLIKMIKHEHEGIVLIHLETLAHLAEWNPEKPLKANAFKVMLKLILYAEDRITQAAMKCLTHLCKHPVGQKLADKYDLTRFLIPYIDSDNLHIIISTVGLMAYTTITTRAKWRVKEFIYYLSRRLIYLCIVHDIPVLQLQAMQVLINMCDCPDVREFMKVNLEKYIEVGIKIRTPEQWDGATEPRKYGLDVSHDYRTRYIDGVETVKNDTGDYVDSINVPNYLQRVRDTKEHLLKAMNLLPYGSRK</sequence>
<organism evidence="1">
    <name type="scientific">Spodoptera frugiperda</name>
    <name type="common">Fall armyworm</name>
    <dbReference type="NCBI Taxonomy" id="7108"/>
    <lineage>
        <taxon>Eukaryota</taxon>
        <taxon>Metazoa</taxon>
        <taxon>Ecdysozoa</taxon>
        <taxon>Arthropoda</taxon>
        <taxon>Hexapoda</taxon>
        <taxon>Insecta</taxon>
        <taxon>Pterygota</taxon>
        <taxon>Neoptera</taxon>
        <taxon>Endopterygota</taxon>
        <taxon>Lepidoptera</taxon>
        <taxon>Glossata</taxon>
        <taxon>Ditrysia</taxon>
        <taxon>Noctuoidea</taxon>
        <taxon>Noctuidae</taxon>
        <taxon>Amphipyrinae</taxon>
        <taxon>Spodoptera</taxon>
    </lineage>
</organism>
<dbReference type="EMBL" id="ODYU01006636">
    <property type="protein sequence ID" value="SOQ48658.1"/>
    <property type="molecule type" value="Genomic_DNA"/>
</dbReference>
<keyword evidence="2" id="KW-1185">Reference proteome</keyword>
<gene>
    <name evidence="3" type="primary">LOC118262273</name>
    <name evidence="1" type="ORF">SFRICE_005628</name>
</gene>
<dbReference type="InterPro" id="IPR042856">
    <property type="entry name" value="RSP14"/>
</dbReference>
<evidence type="ECO:0000313" key="1">
    <source>
        <dbReference type="EMBL" id="SOQ48658.1"/>
    </source>
</evidence>
<dbReference type="AlphaFoldDB" id="A0A2H1W6H3"/>
<evidence type="ECO:0000313" key="3">
    <source>
        <dbReference type="RefSeq" id="XP_035429374.1"/>
    </source>
</evidence>
<proteinExistence type="predicted"/>
<dbReference type="RefSeq" id="XP_035429374.1">
    <property type="nucleotide sequence ID" value="XM_035573481.2"/>
</dbReference>
<accession>A0A2H1W6H3</accession>
<dbReference type="PANTHER" id="PTHR15599:SF1">
    <property type="entry name" value="RADIAL SPOKE HEAD 14 HOMOLOG"/>
    <property type="match status" value="1"/>
</dbReference>
<reference evidence="3" key="2">
    <citation type="submission" date="2025-04" db="UniProtKB">
        <authorList>
            <consortium name="RefSeq"/>
        </authorList>
    </citation>
    <scope>IDENTIFICATION</scope>
    <source>
        <tissue evidence="3">Whole larval tissue</tissue>
    </source>
</reference>